<feature type="binding site" evidence="8">
    <location>
        <begin position="14"/>
        <end position="16"/>
    </location>
    <ligand>
        <name>GTP</name>
        <dbReference type="ChEBI" id="CHEBI:37565"/>
    </ligand>
</feature>
<keyword evidence="10" id="KW-0548">Nucleotidyltransferase</keyword>
<comment type="subunit">
    <text evidence="8">Monomer.</text>
</comment>
<protein>
    <recommendedName>
        <fullName evidence="8">Molybdenum cofactor guanylyltransferase</fullName>
        <shortName evidence="8">MoCo guanylyltransferase</shortName>
        <ecNumber evidence="8">2.7.7.77</ecNumber>
    </recommendedName>
    <alternativeName>
        <fullName evidence="8">GTP:molybdopterin guanylyltransferase</fullName>
    </alternativeName>
    <alternativeName>
        <fullName evidence="8">Mo-MPT guanylyltransferase</fullName>
    </alternativeName>
    <alternativeName>
        <fullName evidence="8">Molybdopterin guanylyltransferase</fullName>
    </alternativeName>
    <alternativeName>
        <fullName evidence="8">Molybdopterin-guanine dinucleotide synthase</fullName>
        <shortName evidence="8">MGD synthase</shortName>
    </alternativeName>
</protein>
<dbReference type="EMBL" id="WMIF01000017">
    <property type="protein sequence ID" value="MTH35451.1"/>
    <property type="molecule type" value="Genomic_DNA"/>
</dbReference>
<dbReference type="PANTHER" id="PTHR19136:SF81">
    <property type="entry name" value="MOLYBDENUM COFACTOR GUANYLYLTRANSFERASE"/>
    <property type="match status" value="1"/>
</dbReference>
<sequence length="205" mass="21378">MSGRPAGKPAGVILAGGLSRRMGGGNKALRVLAGRTLLSRVIERLAPQCGPLAINANGEAETFGEYDLPVIADGFSGFAGPLAGVLAGMDWAAGQGAGSVVSVSVDTPFIPEDLVWRLLDARGRSGVAVAASPDTQGLLRDHPTCALWPVALRDDLHAALESGLHRIGQFAASYDPGRAVFDSRVMDPFLNLNTPEDLARAERLL</sequence>
<keyword evidence="11" id="KW-1185">Reference proteome</keyword>
<comment type="domain">
    <text evidence="8">The N-terminal domain determines nucleotide recognition and specific binding, while the C-terminal domain determines the specific binding to the target protein.</text>
</comment>
<keyword evidence="6 8" id="KW-0342">GTP-binding</keyword>
<dbReference type="CDD" id="cd02503">
    <property type="entry name" value="MobA"/>
    <property type="match status" value="1"/>
</dbReference>
<dbReference type="GO" id="GO:0046872">
    <property type="term" value="F:metal ion binding"/>
    <property type="evidence" value="ECO:0007669"/>
    <property type="project" value="UniProtKB-KW"/>
</dbReference>
<proteinExistence type="inferred from homology"/>
<feature type="domain" description="MobA-like NTP transferase" evidence="9">
    <location>
        <begin position="11"/>
        <end position="167"/>
    </location>
</feature>
<feature type="binding site" evidence="8">
    <location>
        <position position="27"/>
    </location>
    <ligand>
        <name>GTP</name>
        <dbReference type="ChEBI" id="CHEBI:37565"/>
    </ligand>
</feature>
<dbReference type="HAMAP" id="MF_00316">
    <property type="entry name" value="MobA"/>
    <property type="match status" value="1"/>
</dbReference>
<comment type="cofactor">
    <cofactor evidence="8">
        <name>Mg(2+)</name>
        <dbReference type="ChEBI" id="CHEBI:18420"/>
    </cofactor>
</comment>
<dbReference type="SUPFAM" id="SSF53448">
    <property type="entry name" value="Nucleotide-diphospho-sugar transferases"/>
    <property type="match status" value="1"/>
</dbReference>
<dbReference type="GO" id="GO:1902758">
    <property type="term" value="P:bis(molybdopterin guanine dinucleotide)molybdenum biosynthetic process"/>
    <property type="evidence" value="ECO:0007669"/>
    <property type="project" value="TreeGrafter"/>
</dbReference>
<dbReference type="InterPro" id="IPR029044">
    <property type="entry name" value="Nucleotide-diphossugar_trans"/>
</dbReference>
<dbReference type="RefSeq" id="WP_155065001.1">
    <property type="nucleotide sequence ID" value="NZ_WMIF01000017.1"/>
</dbReference>
<evidence type="ECO:0000256" key="1">
    <source>
        <dbReference type="ARBA" id="ARBA00022490"/>
    </source>
</evidence>
<feature type="binding site" evidence="8">
    <location>
        <position position="106"/>
    </location>
    <ligand>
        <name>GTP</name>
        <dbReference type="ChEBI" id="CHEBI:37565"/>
    </ligand>
</feature>
<dbReference type="Proteomes" id="UP000442533">
    <property type="component" value="Unassembled WGS sequence"/>
</dbReference>
<dbReference type="InterPro" id="IPR013482">
    <property type="entry name" value="Molybde_CF_guanTrfase"/>
</dbReference>
<evidence type="ECO:0000256" key="7">
    <source>
        <dbReference type="ARBA" id="ARBA00023150"/>
    </source>
</evidence>
<organism evidence="10 11">
    <name type="scientific">Paracoccus limosus</name>
    <dbReference type="NCBI Taxonomy" id="913252"/>
    <lineage>
        <taxon>Bacteria</taxon>
        <taxon>Pseudomonadati</taxon>
        <taxon>Pseudomonadota</taxon>
        <taxon>Alphaproteobacteria</taxon>
        <taxon>Rhodobacterales</taxon>
        <taxon>Paracoccaceae</taxon>
        <taxon>Paracoccus</taxon>
    </lineage>
</organism>
<keyword evidence="4 8" id="KW-0547">Nucleotide-binding</keyword>
<keyword evidence="2 8" id="KW-0808">Transferase</keyword>
<name>A0A844H827_9RHOB</name>
<gene>
    <name evidence="8 10" type="primary">mobA</name>
    <name evidence="10" type="ORF">GL279_12650</name>
</gene>
<keyword evidence="5 8" id="KW-0460">Magnesium</keyword>
<comment type="function">
    <text evidence="8">Transfers a GMP moiety from GTP to Mo-molybdopterin (Mo-MPT) cofactor (Moco or molybdenum cofactor) to form Mo-molybdopterin guanine dinucleotide (Mo-MGD) cofactor.</text>
</comment>
<comment type="similarity">
    <text evidence="8">Belongs to the MobA family.</text>
</comment>
<evidence type="ECO:0000256" key="6">
    <source>
        <dbReference type="ARBA" id="ARBA00023134"/>
    </source>
</evidence>
<keyword evidence="3 8" id="KW-0479">Metal-binding</keyword>
<evidence type="ECO:0000256" key="5">
    <source>
        <dbReference type="ARBA" id="ARBA00022842"/>
    </source>
</evidence>
<dbReference type="NCBIfam" id="TIGR02665">
    <property type="entry name" value="molyb_mobA"/>
    <property type="match status" value="1"/>
</dbReference>
<reference evidence="10 11" key="1">
    <citation type="submission" date="2019-11" db="EMBL/GenBank/DDBJ databases">
        <authorList>
            <person name="Dong K."/>
        </authorList>
    </citation>
    <scope>NUCLEOTIDE SEQUENCE [LARGE SCALE GENOMIC DNA]</scope>
    <source>
        <strain evidence="10 11">JCM 17370</strain>
    </source>
</reference>
<dbReference type="GO" id="GO:0005737">
    <property type="term" value="C:cytoplasm"/>
    <property type="evidence" value="ECO:0007669"/>
    <property type="project" value="UniProtKB-SubCell"/>
</dbReference>
<comment type="subcellular location">
    <subcellularLocation>
        <location evidence="8">Cytoplasm</location>
    </subcellularLocation>
</comment>
<dbReference type="PANTHER" id="PTHR19136">
    <property type="entry name" value="MOLYBDENUM COFACTOR GUANYLYLTRANSFERASE"/>
    <property type="match status" value="1"/>
</dbReference>
<evidence type="ECO:0000256" key="3">
    <source>
        <dbReference type="ARBA" id="ARBA00022723"/>
    </source>
</evidence>
<evidence type="ECO:0000259" key="9">
    <source>
        <dbReference type="Pfam" id="PF12804"/>
    </source>
</evidence>
<dbReference type="EC" id="2.7.7.77" evidence="8"/>
<dbReference type="AlphaFoldDB" id="A0A844H827"/>
<feature type="binding site" evidence="8">
    <location>
        <position position="55"/>
    </location>
    <ligand>
        <name>GTP</name>
        <dbReference type="ChEBI" id="CHEBI:37565"/>
    </ligand>
</feature>
<comment type="caution">
    <text evidence="10">The sequence shown here is derived from an EMBL/GenBank/DDBJ whole genome shotgun (WGS) entry which is preliminary data.</text>
</comment>
<accession>A0A844H827</accession>
<feature type="binding site" evidence="8">
    <location>
        <position position="106"/>
    </location>
    <ligand>
        <name>Mg(2+)</name>
        <dbReference type="ChEBI" id="CHEBI:18420"/>
    </ligand>
</feature>
<dbReference type="InterPro" id="IPR025877">
    <property type="entry name" value="MobA-like_NTP_Trfase"/>
</dbReference>
<dbReference type="GO" id="GO:0005525">
    <property type="term" value="F:GTP binding"/>
    <property type="evidence" value="ECO:0007669"/>
    <property type="project" value="UniProtKB-UniRule"/>
</dbReference>
<feature type="binding site" evidence="8">
    <location>
        <position position="73"/>
    </location>
    <ligand>
        <name>GTP</name>
        <dbReference type="ChEBI" id="CHEBI:37565"/>
    </ligand>
</feature>
<dbReference type="Pfam" id="PF12804">
    <property type="entry name" value="NTP_transf_3"/>
    <property type="match status" value="1"/>
</dbReference>
<evidence type="ECO:0000256" key="8">
    <source>
        <dbReference type="HAMAP-Rule" id="MF_00316"/>
    </source>
</evidence>
<evidence type="ECO:0000256" key="2">
    <source>
        <dbReference type="ARBA" id="ARBA00022679"/>
    </source>
</evidence>
<dbReference type="OrthoDB" id="9788394at2"/>
<keyword evidence="1 8" id="KW-0963">Cytoplasm</keyword>
<comment type="catalytic activity">
    <reaction evidence="8">
        <text>Mo-molybdopterin + GTP + H(+) = Mo-molybdopterin guanine dinucleotide + diphosphate</text>
        <dbReference type="Rhea" id="RHEA:34243"/>
        <dbReference type="ChEBI" id="CHEBI:15378"/>
        <dbReference type="ChEBI" id="CHEBI:33019"/>
        <dbReference type="ChEBI" id="CHEBI:37565"/>
        <dbReference type="ChEBI" id="CHEBI:71302"/>
        <dbReference type="ChEBI" id="CHEBI:71310"/>
        <dbReference type="EC" id="2.7.7.77"/>
    </reaction>
</comment>
<dbReference type="Gene3D" id="3.90.550.10">
    <property type="entry name" value="Spore Coat Polysaccharide Biosynthesis Protein SpsA, Chain A"/>
    <property type="match status" value="1"/>
</dbReference>
<dbReference type="GO" id="GO:0061603">
    <property type="term" value="F:molybdenum cofactor guanylyltransferase activity"/>
    <property type="evidence" value="ECO:0007669"/>
    <property type="project" value="UniProtKB-EC"/>
</dbReference>
<evidence type="ECO:0000313" key="10">
    <source>
        <dbReference type="EMBL" id="MTH35451.1"/>
    </source>
</evidence>
<keyword evidence="7 8" id="KW-0501">Molybdenum cofactor biosynthesis</keyword>
<evidence type="ECO:0000313" key="11">
    <source>
        <dbReference type="Proteomes" id="UP000442533"/>
    </source>
</evidence>
<evidence type="ECO:0000256" key="4">
    <source>
        <dbReference type="ARBA" id="ARBA00022741"/>
    </source>
</evidence>